<accession>A0ABN0ZN50</accession>
<comment type="caution">
    <text evidence="1">The sequence shown here is derived from an EMBL/GenBank/DDBJ whole genome shotgun (WGS) entry which is preliminary data.</text>
</comment>
<keyword evidence="2" id="KW-1185">Reference proteome</keyword>
<protein>
    <recommendedName>
        <fullName evidence="3">DUF3231 family protein</fullName>
    </recommendedName>
</protein>
<name>A0ABN0ZN50_9BACI</name>
<sequence length="313" mass="36751">MKQIDTHVYLQRLVSWAQDIQQYHQFYIRSHQSRDQDQLSARLDFLIQDINETINRSYSLQSNELLNFQHQANDIYHEVLWRYQSSEINTFNKANKVQKHDDEKPFHPSMIPPNWVPFYNHSPQTIATFKALVDTMIPSPWTDQFKMDEYLMMILDHFISTQEEWVPETLHLSTPTAEILDIAATKLTFLKSTKNPTFDTVSQEGAFTTLSHNDRIKAVSLLENLQIDLNALPSPFFNNGELNQFVVTYAFQMVKFGFYSEWISYGSTRFASPEDRVRETIPYTWDLVGYPGVSYGYRALRGFLIDEFDEKVE</sequence>
<reference evidence="1 2" key="1">
    <citation type="journal article" date="2019" name="Int. J. Syst. Evol. Microbiol.">
        <title>The Global Catalogue of Microorganisms (GCM) 10K type strain sequencing project: providing services to taxonomists for standard genome sequencing and annotation.</title>
        <authorList>
            <consortium name="The Broad Institute Genomics Platform"/>
            <consortium name="The Broad Institute Genome Sequencing Center for Infectious Disease"/>
            <person name="Wu L."/>
            <person name="Ma J."/>
        </authorList>
    </citation>
    <scope>NUCLEOTIDE SEQUENCE [LARGE SCALE GENOMIC DNA]</scope>
    <source>
        <strain evidence="1 2">JCM 14193</strain>
    </source>
</reference>
<dbReference type="RefSeq" id="WP_343781612.1">
    <property type="nucleotide sequence ID" value="NZ_BAAACZ010000005.1"/>
</dbReference>
<gene>
    <name evidence="1" type="ORF">GCM10008935_05260</name>
</gene>
<evidence type="ECO:0008006" key="3">
    <source>
        <dbReference type="Google" id="ProtNLM"/>
    </source>
</evidence>
<evidence type="ECO:0000313" key="1">
    <source>
        <dbReference type="EMBL" id="GAA0453468.1"/>
    </source>
</evidence>
<evidence type="ECO:0000313" key="2">
    <source>
        <dbReference type="Proteomes" id="UP001500740"/>
    </source>
</evidence>
<organism evidence="1 2">
    <name type="scientific">Alkalibacillus silvisoli</name>
    <dbReference type="NCBI Taxonomy" id="392823"/>
    <lineage>
        <taxon>Bacteria</taxon>
        <taxon>Bacillati</taxon>
        <taxon>Bacillota</taxon>
        <taxon>Bacilli</taxon>
        <taxon>Bacillales</taxon>
        <taxon>Bacillaceae</taxon>
        <taxon>Alkalibacillus</taxon>
    </lineage>
</organism>
<proteinExistence type="predicted"/>
<dbReference type="Proteomes" id="UP001500740">
    <property type="component" value="Unassembled WGS sequence"/>
</dbReference>
<dbReference type="EMBL" id="BAAACZ010000005">
    <property type="protein sequence ID" value="GAA0453468.1"/>
    <property type="molecule type" value="Genomic_DNA"/>
</dbReference>